<keyword evidence="11" id="KW-0598">Phosphotransferase system</keyword>
<organism evidence="18 19">
    <name type="scientific">Prauserella muralis</name>
    <dbReference type="NCBI Taxonomy" id="588067"/>
    <lineage>
        <taxon>Bacteria</taxon>
        <taxon>Bacillati</taxon>
        <taxon>Actinomycetota</taxon>
        <taxon>Actinomycetes</taxon>
        <taxon>Pseudonocardiales</taxon>
        <taxon>Pseudonocardiaceae</taxon>
        <taxon>Prauserella</taxon>
    </lineage>
</organism>
<evidence type="ECO:0000256" key="16">
    <source>
        <dbReference type="SAM" id="MobiDB-lite"/>
    </source>
</evidence>
<feature type="compositionally biased region" description="Low complexity" evidence="16">
    <location>
        <begin position="374"/>
        <end position="387"/>
    </location>
</feature>
<evidence type="ECO:0000256" key="8">
    <source>
        <dbReference type="ARBA" id="ARBA00022553"/>
    </source>
</evidence>
<dbReference type="PROSITE" id="PS51104">
    <property type="entry name" value="PTS_EIIC_TYPE_2"/>
    <property type="match status" value="1"/>
</dbReference>
<dbReference type="InterPro" id="IPR013014">
    <property type="entry name" value="PTS_EIIC_2"/>
</dbReference>
<feature type="transmembrane region" description="Helical" evidence="17">
    <location>
        <begin position="279"/>
        <end position="301"/>
    </location>
</feature>
<dbReference type="NCBIfam" id="TIGR00851">
    <property type="entry name" value="mtlA"/>
    <property type="match status" value="1"/>
</dbReference>
<feature type="transmembrane region" description="Helical" evidence="17">
    <location>
        <begin position="223"/>
        <end position="245"/>
    </location>
</feature>
<comment type="subcellular location">
    <subcellularLocation>
        <location evidence="3">Cell membrane</location>
        <topology evidence="3">Multi-pass membrane protein</topology>
    </subcellularLocation>
</comment>
<accession>A0A2V4AQG3</accession>
<dbReference type="SUPFAM" id="SSF52794">
    <property type="entry name" value="PTS system IIB component-like"/>
    <property type="match status" value="1"/>
</dbReference>
<dbReference type="EC" id="2.7.1.197" evidence="4"/>
<dbReference type="GO" id="GO:0022872">
    <property type="term" value="F:protein-N(PI)-phosphohistidine-mannitol phosphotransferase system transmembrane transporter activity"/>
    <property type="evidence" value="ECO:0007669"/>
    <property type="project" value="InterPro"/>
</dbReference>
<dbReference type="InterPro" id="IPR003501">
    <property type="entry name" value="PTS_EIIB_2/3"/>
</dbReference>
<feature type="transmembrane region" description="Helical" evidence="17">
    <location>
        <begin position="26"/>
        <end position="49"/>
    </location>
</feature>
<dbReference type="GO" id="GO:0009401">
    <property type="term" value="P:phosphoenolpyruvate-dependent sugar phosphotransferase system"/>
    <property type="evidence" value="ECO:0007669"/>
    <property type="project" value="UniProtKB-KW"/>
</dbReference>
<name>A0A2V4AQG3_9PSEU</name>
<dbReference type="EMBL" id="MASW01000005">
    <property type="protein sequence ID" value="PXY22863.1"/>
    <property type="molecule type" value="Genomic_DNA"/>
</dbReference>
<dbReference type="InterPro" id="IPR004718">
    <property type="entry name" value="PTS_IIC_mtl"/>
</dbReference>
<feature type="transmembrane region" description="Helical" evidence="17">
    <location>
        <begin position="88"/>
        <end position="121"/>
    </location>
</feature>
<evidence type="ECO:0000256" key="15">
    <source>
        <dbReference type="ARBA" id="ARBA00033349"/>
    </source>
</evidence>
<evidence type="ECO:0000256" key="4">
    <source>
        <dbReference type="ARBA" id="ARBA00011909"/>
    </source>
</evidence>
<feature type="transmembrane region" description="Helical" evidence="17">
    <location>
        <begin position="61"/>
        <end position="82"/>
    </location>
</feature>
<evidence type="ECO:0000256" key="11">
    <source>
        <dbReference type="ARBA" id="ARBA00022683"/>
    </source>
</evidence>
<dbReference type="CDD" id="cd05567">
    <property type="entry name" value="PTS_IIB_mannitol"/>
    <property type="match status" value="1"/>
</dbReference>
<dbReference type="InterPro" id="IPR013011">
    <property type="entry name" value="PTS_EIIB_2"/>
</dbReference>
<dbReference type="PANTHER" id="PTHR30181">
    <property type="entry name" value="MANNITOL PERMEASE IIC COMPONENT"/>
    <property type="match status" value="1"/>
</dbReference>
<keyword evidence="10" id="KW-0808">Transferase</keyword>
<evidence type="ECO:0000256" key="3">
    <source>
        <dbReference type="ARBA" id="ARBA00004651"/>
    </source>
</evidence>
<dbReference type="InterPro" id="IPR029503">
    <property type="entry name" value="PTS_EIIB_mannitol"/>
</dbReference>
<dbReference type="Pfam" id="PF02378">
    <property type="entry name" value="PTS_EIIC"/>
    <property type="match status" value="1"/>
</dbReference>
<evidence type="ECO:0000256" key="7">
    <source>
        <dbReference type="ARBA" id="ARBA00022475"/>
    </source>
</evidence>
<comment type="function">
    <text evidence="2">The phosphoenolpyruvate-dependent sugar phosphotransferase system (sugar PTS), a major carbohydrate active transport system, catalyzes the phosphorylation of incoming sugar substrates concomitantly with their translocation across the cell membrane. The enzyme II CmtAB PTS system is involved in D-mannitol transport.</text>
</comment>
<dbReference type="Proteomes" id="UP000249915">
    <property type="component" value="Unassembled WGS sequence"/>
</dbReference>
<dbReference type="Gene3D" id="3.40.50.2300">
    <property type="match status" value="1"/>
</dbReference>
<reference evidence="18 19" key="1">
    <citation type="submission" date="2016-07" db="EMBL/GenBank/DDBJ databases">
        <title>Draft genome sequence of Prauserella muralis DSM 45305, isolated from a mould-covered wall in an indoor environment.</title>
        <authorList>
            <person name="Ruckert C."/>
            <person name="Albersmeier A."/>
            <person name="Jiang C.-L."/>
            <person name="Jiang Y."/>
            <person name="Kalinowski J."/>
            <person name="Schneider O."/>
            <person name="Winkler A."/>
            <person name="Zotchev S.B."/>
        </authorList>
    </citation>
    <scope>NUCLEOTIDE SEQUENCE [LARGE SCALE GENOMIC DNA]</scope>
    <source>
        <strain evidence="18 19">DSM 45305</strain>
    </source>
</reference>
<feature type="region of interest" description="Disordered" evidence="16">
    <location>
        <begin position="374"/>
        <end position="397"/>
    </location>
</feature>
<dbReference type="NCBIfam" id="NF011663">
    <property type="entry name" value="PRK15083.1"/>
    <property type="match status" value="1"/>
</dbReference>
<keyword evidence="8" id="KW-0597">Phosphoprotein</keyword>
<dbReference type="GO" id="GO:0090563">
    <property type="term" value="F:protein-phosphocysteine-sugar phosphotransferase activity"/>
    <property type="evidence" value="ECO:0007669"/>
    <property type="project" value="TreeGrafter"/>
</dbReference>
<feature type="transmembrane region" description="Helical" evidence="17">
    <location>
        <begin position="251"/>
        <end position="272"/>
    </location>
</feature>
<dbReference type="Pfam" id="PF02302">
    <property type="entry name" value="PTS_IIB"/>
    <property type="match status" value="1"/>
</dbReference>
<feature type="transmembrane region" description="Helical" evidence="17">
    <location>
        <begin position="183"/>
        <end position="203"/>
    </location>
</feature>
<protein>
    <recommendedName>
        <fullName evidence="5">PTS system mannitol-specific EIICB component</fullName>
        <ecNumber evidence="4">2.7.1.197</ecNumber>
    </recommendedName>
    <alternativeName>
        <fullName evidence="15">EIICB-Mtl</fullName>
    </alternativeName>
</protein>
<evidence type="ECO:0000256" key="2">
    <source>
        <dbReference type="ARBA" id="ARBA00002434"/>
    </source>
</evidence>
<evidence type="ECO:0000256" key="14">
    <source>
        <dbReference type="ARBA" id="ARBA00023136"/>
    </source>
</evidence>
<dbReference type="GO" id="GO:0005886">
    <property type="term" value="C:plasma membrane"/>
    <property type="evidence" value="ECO:0007669"/>
    <property type="project" value="UniProtKB-SubCell"/>
</dbReference>
<keyword evidence="6" id="KW-0813">Transport</keyword>
<dbReference type="RefSeq" id="WP_112283474.1">
    <property type="nucleotide sequence ID" value="NZ_MASW01000005.1"/>
</dbReference>
<evidence type="ECO:0000256" key="10">
    <source>
        <dbReference type="ARBA" id="ARBA00022679"/>
    </source>
</evidence>
<dbReference type="PANTHER" id="PTHR30181:SF2">
    <property type="entry name" value="PTS SYSTEM MANNITOL-SPECIFIC EIICBA COMPONENT"/>
    <property type="match status" value="1"/>
</dbReference>
<evidence type="ECO:0000256" key="1">
    <source>
        <dbReference type="ARBA" id="ARBA00001655"/>
    </source>
</evidence>
<keyword evidence="19" id="KW-1185">Reference proteome</keyword>
<comment type="caution">
    <text evidence="18">The sequence shown here is derived from an EMBL/GenBank/DDBJ whole genome shotgun (WGS) entry which is preliminary data.</text>
</comment>
<dbReference type="InterPro" id="IPR050893">
    <property type="entry name" value="Sugar_PTS"/>
</dbReference>
<keyword evidence="12 17" id="KW-0812">Transmembrane</keyword>
<keyword evidence="14 17" id="KW-0472">Membrane</keyword>
<keyword evidence="7" id="KW-1003">Cell membrane</keyword>
<evidence type="ECO:0000256" key="17">
    <source>
        <dbReference type="SAM" id="Phobius"/>
    </source>
</evidence>
<evidence type="ECO:0000256" key="13">
    <source>
        <dbReference type="ARBA" id="ARBA00022989"/>
    </source>
</evidence>
<evidence type="ECO:0000256" key="12">
    <source>
        <dbReference type="ARBA" id="ARBA00022692"/>
    </source>
</evidence>
<keyword evidence="9" id="KW-0762">Sugar transport</keyword>
<dbReference type="OrthoDB" id="9814222at2"/>
<evidence type="ECO:0000313" key="18">
    <source>
        <dbReference type="EMBL" id="PXY22863.1"/>
    </source>
</evidence>
<feature type="transmembrane region" description="Helical" evidence="17">
    <location>
        <begin position="321"/>
        <end position="344"/>
    </location>
</feature>
<evidence type="ECO:0000256" key="6">
    <source>
        <dbReference type="ARBA" id="ARBA00022448"/>
    </source>
</evidence>
<dbReference type="InterPro" id="IPR003352">
    <property type="entry name" value="PTS_EIIC"/>
</dbReference>
<evidence type="ECO:0000313" key="19">
    <source>
        <dbReference type="Proteomes" id="UP000249915"/>
    </source>
</evidence>
<proteinExistence type="predicted"/>
<dbReference type="PROSITE" id="PS51099">
    <property type="entry name" value="PTS_EIIB_TYPE_2"/>
    <property type="match status" value="1"/>
</dbReference>
<evidence type="ECO:0000256" key="9">
    <source>
        <dbReference type="ARBA" id="ARBA00022597"/>
    </source>
</evidence>
<feature type="transmembrane region" description="Helical" evidence="17">
    <location>
        <begin position="142"/>
        <end position="163"/>
    </location>
</feature>
<dbReference type="AlphaFoldDB" id="A0A2V4AQG3"/>
<comment type="catalytic activity">
    <reaction evidence="1">
        <text>D-mannitol(out) + N(pros)-phospho-L-histidyl-[protein] = D-mannitol 1-phosphate(in) + L-histidyl-[protein]</text>
        <dbReference type="Rhea" id="RHEA:33363"/>
        <dbReference type="Rhea" id="RHEA-COMP:9745"/>
        <dbReference type="Rhea" id="RHEA-COMP:9746"/>
        <dbReference type="ChEBI" id="CHEBI:16899"/>
        <dbReference type="ChEBI" id="CHEBI:29979"/>
        <dbReference type="ChEBI" id="CHEBI:61381"/>
        <dbReference type="ChEBI" id="CHEBI:64837"/>
        <dbReference type="EC" id="2.7.1.197"/>
    </reaction>
</comment>
<dbReference type="InterPro" id="IPR036095">
    <property type="entry name" value="PTS_EIIB-like_sf"/>
</dbReference>
<gene>
    <name evidence="18" type="ORF">BAY60_24090</name>
</gene>
<keyword evidence="13 17" id="KW-1133">Transmembrane helix</keyword>
<evidence type="ECO:0000256" key="5">
    <source>
        <dbReference type="ARBA" id="ARBA00021825"/>
    </source>
</evidence>
<sequence>MTNLADLKHLQGNSLRARVQRFGGNLAAMIMPNIGAFIAWGLITALFIPTGWLPNETLAELVGPMITMLLPLLIGYTGGRLVHGQRGAVVGAVATVGVVVGSEVPMFLGAMIIAPITALLLKGFDRLVDGKIRTGFEMLVNNFSAGIIGGAMALIGLVAIGPVVEALTTAAGNGVDFLVSNSLLPLVSLIVEPAKVLFLNNAINHGVLSPIGLSEAAESGQSLLFMIETNPGPGLGILIAFLFFGPRVTRATVPGAMIIHFLGGIHEIYFPYVLMKPRLILAAIGGGAAGVATAMITNSGLVAVPSPGSIFAYLAVTPRGGYVSVLLSIVVATGVSFLLASMLLRFGRGADDPLGAPVLTADAAPAPARATAAAAAPGAGSRAGTTTMEEPPPSRPVISGKDVTTVLIACDAGMGSSVMLAGQMRNRLKPYGVSVEHVSVNAIPADAQLVLTHADLAPRARATAPNAVVVPFTSFLSDPVFDTVEDAIKEGGELRG</sequence>